<protein>
    <submittedName>
        <fullName evidence="2">Uncharacterized protein</fullName>
    </submittedName>
</protein>
<dbReference type="Proteomes" id="UP000077315">
    <property type="component" value="Unassembled WGS sequence"/>
</dbReference>
<dbReference type="GeneID" id="28997135"/>
<dbReference type="VEuPathDB" id="FungiDB:PHYBLDRAFT_170011"/>
<dbReference type="AlphaFoldDB" id="A0A167M8J2"/>
<keyword evidence="1" id="KW-0472">Membrane</keyword>
<evidence type="ECO:0000313" key="3">
    <source>
        <dbReference type="Proteomes" id="UP000077315"/>
    </source>
</evidence>
<feature type="transmembrane region" description="Helical" evidence="1">
    <location>
        <begin position="60"/>
        <end position="83"/>
    </location>
</feature>
<reference evidence="3" key="1">
    <citation type="submission" date="2015-06" db="EMBL/GenBank/DDBJ databases">
        <title>Expansion of signal transduction pathways in fungi by whole-genome duplication.</title>
        <authorList>
            <consortium name="DOE Joint Genome Institute"/>
            <person name="Corrochano L.M."/>
            <person name="Kuo A."/>
            <person name="Marcet-Houben M."/>
            <person name="Polaino S."/>
            <person name="Salamov A."/>
            <person name="Villalobos J.M."/>
            <person name="Alvarez M.I."/>
            <person name="Avalos J."/>
            <person name="Benito E.P."/>
            <person name="Benoit I."/>
            <person name="Burger G."/>
            <person name="Camino L.P."/>
            <person name="Canovas D."/>
            <person name="Cerda-Olmedo E."/>
            <person name="Cheng J.-F."/>
            <person name="Dominguez A."/>
            <person name="Elias M."/>
            <person name="Eslava A.P."/>
            <person name="Glaser F."/>
            <person name="Grimwood J."/>
            <person name="Gutierrez G."/>
            <person name="Heitman J."/>
            <person name="Henrissat B."/>
            <person name="Iturriaga E.A."/>
            <person name="Lang B.F."/>
            <person name="Lavin J.L."/>
            <person name="Lee S."/>
            <person name="Li W."/>
            <person name="Lindquist E."/>
            <person name="Lopez-Garcia S."/>
            <person name="Luque E.M."/>
            <person name="Marcos A.T."/>
            <person name="Martin J."/>
            <person name="McCluskey K."/>
            <person name="Medina H.R."/>
            <person name="Miralles-Duran A."/>
            <person name="Miyazaki A."/>
            <person name="Munoz-Torres E."/>
            <person name="Oguiza J.A."/>
            <person name="Ohm R."/>
            <person name="Olmedo M."/>
            <person name="Orejas M."/>
            <person name="Ortiz-Castellanos L."/>
            <person name="Pisabarro A.G."/>
            <person name="Rodriguez-Romero J."/>
            <person name="Ruiz-Herrera J."/>
            <person name="Ruiz-Vazquez R."/>
            <person name="Sanz C."/>
            <person name="Schackwitz W."/>
            <person name="Schmutz J."/>
            <person name="Shahriari M."/>
            <person name="Shelest E."/>
            <person name="Silva-Franco F."/>
            <person name="Soanes D."/>
            <person name="Syed K."/>
            <person name="Tagua V.G."/>
            <person name="Talbot N.J."/>
            <person name="Thon M."/>
            <person name="De vries R.P."/>
            <person name="Wiebenga A."/>
            <person name="Yadav J.S."/>
            <person name="Braun E.L."/>
            <person name="Baker S."/>
            <person name="Garre V."/>
            <person name="Horwitz B."/>
            <person name="Torres-Martinez S."/>
            <person name="Idnurm A."/>
            <person name="Herrera-Estrella A."/>
            <person name="Gabaldon T."/>
            <person name="Grigoriev I.V."/>
        </authorList>
    </citation>
    <scope>NUCLEOTIDE SEQUENCE [LARGE SCALE GENOMIC DNA]</scope>
    <source>
        <strain evidence="3">NRRL 1555(-)</strain>
    </source>
</reference>
<gene>
    <name evidence="2" type="ORF">PHYBLDRAFT_170011</name>
</gene>
<evidence type="ECO:0000313" key="2">
    <source>
        <dbReference type="EMBL" id="OAD72117.1"/>
    </source>
</evidence>
<keyword evidence="1" id="KW-1133">Transmembrane helix</keyword>
<dbReference type="RefSeq" id="XP_018290157.1">
    <property type="nucleotide sequence ID" value="XM_018436229.1"/>
</dbReference>
<keyword evidence="3" id="KW-1185">Reference proteome</keyword>
<proteinExistence type="predicted"/>
<dbReference type="EMBL" id="KV440984">
    <property type="protein sequence ID" value="OAD72117.1"/>
    <property type="molecule type" value="Genomic_DNA"/>
</dbReference>
<evidence type="ECO:0000256" key="1">
    <source>
        <dbReference type="SAM" id="Phobius"/>
    </source>
</evidence>
<accession>A0A167M8J2</accession>
<sequence>MKHLFFFFQKKYYPVATQFVDRQLYSFNQSHTERQWFWSSDFWYLRATVMFDTKQSKLKMYFETLIAILVVTLILIDLLTPIVKLCNSSTPFIYQKTTSSFTSSGLCDQASSTGINLDFSNLSQASISSLITRPKDNTYYMFSRKLRYGRK</sequence>
<organism evidence="2 3">
    <name type="scientific">Phycomyces blakesleeanus (strain ATCC 8743b / DSM 1359 / FGSC 10004 / NBRC 33097 / NRRL 1555)</name>
    <dbReference type="NCBI Taxonomy" id="763407"/>
    <lineage>
        <taxon>Eukaryota</taxon>
        <taxon>Fungi</taxon>
        <taxon>Fungi incertae sedis</taxon>
        <taxon>Mucoromycota</taxon>
        <taxon>Mucoromycotina</taxon>
        <taxon>Mucoromycetes</taxon>
        <taxon>Mucorales</taxon>
        <taxon>Phycomycetaceae</taxon>
        <taxon>Phycomyces</taxon>
    </lineage>
</organism>
<dbReference type="InParanoid" id="A0A167M8J2"/>
<name>A0A167M8J2_PHYB8</name>
<keyword evidence="1" id="KW-0812">Transmembrane</keyword>